<reference evidence="1 2" key="1">
    <citation type="journal article" date="2012" name="Environ. Microbiol.">
        <title>The genome of the ammonia-oxidizing Candidatus Nitrososphaera gargensis: insights into metabolic versatility and environmental adaptations.</title>
        <authorList>
            <person name="Spang A."/>
            <person name="Poehlein A."/>
            <person name="Offre P."/>
            <person name="Zumbragel S."/>
            <person name="Haider S."/>
            <person name="Rychlik N."/>
            <person name="Nowka B."/>
            <person name="Schmeisser C."/>
            <person name="Lebedeva E.V."/>
            <person name="Rattei T."/>
            <person name="Bohm C."/>
            <person name="Schmid M."/>
            <person name="Galushko A."/>
            <person name="Hatzenpichler R."/>
            <person name="Weinmaier T."/>
            <person name="Daniel R."/>
            <person name="Schleper C."/>
            <person name="Spieck E."/>
            <person name="Streit W."/>
            <person name="Wagner M."/>
        </authorList>
    </citation>
    <scope>NUCLEOTIDE SEQUENCE [LARGE SCALE GENOMIC DNA]</scope>
    <source>
        <strain evidence="2">Ga9.2</strain>
    </source>
</reference>
<gene>
    <name evidence="1" type="ordered locus">Ngar_c18820</name>
</gene>
<organism evidence="1 2">
    <name type="scientific">Nitrososphaera gargensis (strain Ga9.2)</name>
    <dbReference type="NCBI Taxonomy" id="1237085"/>
    <lineage>
        <taxon>Archaea</taxon>
        <taxon>Nitrososphaerota</taxon>
        <taxon>Nitrososphaeria</taxon>
        <taxon>Nitrososphaerales</taxon>
        <taxon>Nitrososphaeraceae</taxon>
        <taxon>Nitrososphaera</taxon>
    </lineage>
</organism>
<protein>
    <submittedName>
        <fullName evidence="1">Uncharacterized protein</fullName>
    </submittedName>
</protein>
<evidence type="ECO:0000313" key="1">
    <source>
        <dbReference type="EMBL" id="AFU58814.1"/>
    </source>
</evidence>
<keyword evidence="2" id="KW-1185">Reference proteome</keyword>
<dbReference type="KEGG" id="nga:Ngar_c18820"/>
<sequence length="58" mass="6563">MTSQALNKIAKLCAIAEARSTGMKKCKCGMSDGEHALLRRKMMIFFKLQVANLKHFVY</sequence>
<name>K0IN61_NITGG</name>
<dbReference type="GeneID" id="58787715"/>
<evidence type="ECO:0000313" key="2">
    <source>
        <dbReference type="Proteomes" id="UP000008037"/>
    </source>
</evidence>
<dbReference type="RefSeq" id="WP_015019351.1">
    <property type="nucleotide sequence ID" value="NC_018719.1"/>
</dbReference>
<dbReference type="AlphaFoldDB" id="K0IN61"/>
<dbReference type="Proteomes" id="UP000008037">
    <property type="component" value="Chromosome"/>
</dbReference>
<dbReference type="BioCyc" id="CNIT1237085:G1324-1880-MONOMER"/>
<proteinExistence type="predicted"/>
<dbReference type="InParanoid" id="K0IN61"/>
<accession>K0IN61</accession>
<dbReference type="OrthoDB" id="372869at2157"/>
<dbReference type="EMBL" id="CP002408">
    <property type="protein sequence ID" value="AFU58814.1"/>
    <property type="molecule type" value="Genomic_DNA"/>
</dbReference>
<dbReference type="HOGENOM" id="CLU_2968569_0_0_2"/>
<dbReference type="STRING" id="1237085.Ngar_c18820"/>